<name>A0AAD8M285_9APIA</name>
<dbReference type="AlphaFoldDB" id="A0AAD8M285"/>
<reference evidence="2" key="2">
    <citation type="submission" date="2023-05" db="EMBL/GenBank/DDBJ databases">
        <authorList>
            <person name="Schelkunov M.I."/>
        </authorList>
    </citation>
    <scope>NUCLEOTIDE SEQUENCE</scope>
    <source>
        <strain evidence="2">Hsosn_3</strain>
        <tissue evidence="2">Leaf</tissue>
    </source>
</reference>
<evidence type="ECO:0000313" key="2">
    <source>
        <dbReference type="EMBL" id="KAK1357991.1"/>
    </source>
</evidence>
<dbReference type="Proteomes" id="UP001237642">
    <property type="component" value="Unassembled WGS sequence"/>
</dbReference>
<reference evidence="2" key="1">
    <citation type="submission" date="2023-02" db="EMBL/GenBank/DDBJ databases">
        <title>Genome of toxic invasive species Heracleum sosnowskyi carries increased number of genes despite the absence of recent whole-genome duplications.</title>
        <authorList>
            <person name="Schelkunov M."/>
            <person name="Shtratnikova V."/>
            <person name="Makarenko M."/>
            <person name="Klepikova A."/>
            <person name="Omelchenko D."/>
            <person name="Novikova G."/>
            <person name="Obukhova E."/>
            <person name="Bogdanov V."/>
            <person name="Penin A."/>
            <person name="Logacheva M."/>
        </authorList>
    </citation>
    <scope>NUCLEOTIDE SEQUENCE</scope>
    <source>
        <strain evidence="2">Hsosn_3</strain>
        <tissue evidence="2">Leaf</tissue>
    </source>
</reference>
<keyword evidence="3" id="KW-1185">Reference proteome</keyword>
<proteinExistence type="predicted"/>
<protein>
    <submittedName>
        <fullName evidence="2">Uncharacterized protein</fullName>
    </submittedName>
</protein>
<sequence>MVNKVSHTQLCHDGSSPASNSFHWNTEHASKESLGRRELHHKASEITPRRDLFEKAKWKVEGQVESGKCLALCYASPYAQWRDKSGVEGALALPGTKEQEWKSQSGFDIVQSGLLLRESDNGNCFSSRAVSEVEFVDLSDSLLNFPTEDELMGKTKWISLGRLAMKSPAMMTFSCLFIHQHLFPARKSYTTDPTDPASSADERDNERGLKLAKAIDPTVSHALSLAMRTHKLTGSFQSLSTDGCKVTSQVPDAKSLILKPGEVSKTIRDLTQYTTDRVQEQDLVKVKSRVSDNP</sequence>
<evidence type="ECO:0000313" key="3">
    <source>
        <dbReference type="Proteomes" id="UP001237642"/>
    </source>
</evidence>
<comment type="caution">
    <text evidence="2">The sequence shown here is derived from an EMBL/GenBank/DDBJ whole genome shotgun (WGS) entry which is preliminary data.</text>
</comment>
<organism evidence="2 3">
    <name type="scientific">Heracleum sosnowskyi</name>
    <dbReference type="NCBI Taxonomy" id="360622"/>
    <lineage>
        <taxon>Eukaryota</taxon>
        <taxon>Viridiplantae</taxon>
        <taxon>Streptophyta</taxon>
        <taxon>Embryophyta</taxon>
        <taxon>Tracheophyta</taxon>
        <taxon>Spermatophyta</taxon>
        <taxon>Magnoliopsida</taxon>
        <taxon>eudicotyledons</taxon>
        <taxon>Gunneridae</taxon>
        <taxon>Pentapetalae</taxon>
        <taxon>asterids</taxon>
        <taxon>campanulids</taxon>
        <taxon>Apiales</taxon>
        <taxon>Apiaceae</taxon>
        <taxon>Apioideae</taxon>
        <taxon>apioid superclade</taxon>
        <taxon>Tordylieae</taxon>
        <taxon>Tordyliinae</taxon>
        <taxon>Heracleum</taxon>
    </lineage>
</organism>
<accession>A0AAD8M285</accession>
<gene>
    <name evidence="2" type="ORF">POM88_051247</name>
</gene>
<feature type="region of interest" description="Disordered" evidence="1">
    <location>
        <begin position="1"/>
        <end position="24"/>
    </location>
</feature>
<evidence type="ECO:0000256" key="1">
    <source>
        <dbReference type="SAM" id="MobiDB-lite"/>
    </source>
</evidence>
<dbReference type="EMBL" id="JAUIZM010000011">
    <property type="protein sequence ID" value="KAK1357991.1"/>
    <property type="molecule type" value="Genomic_DNA"/>
</dbReference>